<organism evidence="8 9">
    <name type="scientific">Candidatus Uhrbacteria bacterium GW2011_GWA2_53_10</name>
    <dbReference type="NCBI Taxonomy" id="1618980"/>
    <lineage>
        <taxon>Bacteria</taxon>
        <taxon>Candidatus Uhriibacteriota</taxon>
    </lineage>
</organism>
<feature type="domain" description="Transketolase-like pyrimidine-binding" evidence="7">
    <location>
        <begin position="28"/>
        <end position="193"/>
    </location>
</feature>
<dbReference type="PANTHER" id="PTHR43825:SF1">
    <property type="entry name" value="TRANSKETOLASE-LIKE PYRIMIDINE-BINDING DOMAIN-CONTAINING PROTEIN"/>
    <property type="match status" value="1"/>
</dbReference>
<dbReference type="Pfam" id="PF02780">
    <property type="entry name" value="Transketolase_C"/>
    <property type="match status" value="1"/>
</dbReference>
<comment type="similarity">
    <text evidence="2">Belongs to the transketolase family.</text>
</comment>
<evidence type="ECO:0000256" key="4">
    <source>
        <dbReference type="ARBA" id="ARBA00023052"/>
    </source>
</evidence>
<evidence type="ECO:0000256" key="3">
    <source>
        <dbReference type="ARBA" id="ARBA00022679"/>
    </source>
</evidence>
<evidence type="ECO:0000313" key="8">
    <source>
        <dbReference type="EMBL" id="KKW33255.1"/>
    </source>
</evidence>
<dbReference type="SUPFAM" id="SSF52922">
    <property type="entry name" value="TK C-terminal domain-like"/>
    <property type="match status" value="1"/>
</dbReference>
<dbReference type="CDD" id="cd07033">
    <property type="entry name" value="TPP_PYR_DXS_TK_like"/>
    <property type="match status" value="1"/>
</dbReference>
<evidence type="ECO:0000256" key="6">
    <source>
        <dbReference type="SAM" id="MobiDB-lite"/>
    </source>
</evidence>
<dbReference type="SMART" id="SM00861">
    <property type="entry name" value="Transket_pyr"/>
    <property type="match status" value="1"/>
</dbReference>
<evidence type="ECO:0000259" key="7">
    <source>
        <dbReference type="SMART" id="SM00861"/>
    </source>
</evidence>
<feature type="region of interest" description="Disordered" evidence="6">
    <location>
        <begin position="368"/>
        <end position="389"/>
    </location>
</feature>
<keyword evidence="4" id="KW-0786">Thiamine pyrophosphate</keyword>
<dbReference type="InterPro" id="IPR009014">
    <property type="entry name" value="Transketo_C/PFOR_II"/>
</dbReference>
<evidence type="ECO:0000256" key="5">
    <source>
        <dbReference type="SAM" id="Coils"/>
    </source>
</evidence>
<dbReference type="GO" id="GO:0016740">
    <property type="term" value="F:transferase activity"/>
    <property type="evidence" value="ECO:0007669"/>
    <property type="project" value="UniProtKB-KW"/>
</dbReference>
<dbReference type="PROSITE" id="PS00802">
    <property type="entry name" value="TRANSKETOLASE_2"/>
    <property type="match status" value="1"/>
</dbReference>
<dbReference type="Proteomes" id="UP000034711">
    <property type="component" value="Unassembled WGS sequence"/>
</dbReference>
<evidence type="ECO:0000256" key="1">
    <source>
        <dbReference type="ARBA" id="ARBA00001964"/>
    </source>
</evidence>
<protein>
    <recommendedName>
        <fullName evidence="7">Transketolase-like pyrimidine-binding domain-containing protein</fullName>
    </recommendedName>
</protein>
<dbReference type="FunFam" id="3.40.50.970:FF:000129">
    <property type="entry name" value="Transketolase"/>
    <property type="match status" value="1"/>
</dbReference>
<proteinExistence type="inferred from homology"/>
<name>A0A0G1XQV2_9BACT</name>
<keyword evidence="3" id="KW-0808">Transferase</keyword>
<dbReference type="Gene3D" id="3.40.50.970">
    <property type="match status" value="1"/>
</dbReference>
<comment type="cofactor">
    <cofactor evidence="1">
        <name>thiamine diphosphate</name>
        <dbReference type="ChEBI" id="CHEBI:58937"/>
    </cofactor>
</comment>
<evidence type="ECO:0000256" key="2">
    <source>
        <dbReference type="ARBA" id="ARBA00007131"/>
    </source>
</evidence>
<dbReference type="InterPro" id="IPR033248">
    <property type="entry name" value="Transketolase_C"/>
</dbReference>
<sequence length="389" mass="42013">MARTKPQKGLNRDAYLVRGIFHANVEQLPTRDGYGRGLVEAGKNDPNIVVLCADLSESTRSLWFKQAFPDRFVQLGVSEQSMASIAAGMALAGKVPFISSYAGFSPGRNWEQIRTAVALNNTNVKIAGAHAGVSVGPDGATHQMMEDIAIMRVMPNMRVIVPCDSIETRKATIAAAQLNGPAYLRFTREKSPVFTTEKTPFKLGRAETFRFGSDLTILACGPLVYEALKAAEQLSKQGIEARVLNIHTIKPLDEKAIVRAVKETGAIVTVEEAQGAGGLGGAVAEVLGLTAPTPLEIIGMPDRFGESGEPLELLEAFGLTAPSITLAALRVLKRKQEKSVPEQKESVVAAQKRLMQLQKEIMEEALARAPRKWGGSKPDTSLKSRKRSP</sequence>
<reference evidence="8 9" key="1">
    <citation type="journal article" date="2015" name="Nature">
        <title>rRNA introns, odd ribosomes, and small enigmatic genomes across a large radiation of phyla.</title>
        <authorList>
            <person name="Brown C.T."/>
            <person name="Hug L.A."/>
            <person name="Thomas B.C."/>
            <person name="Sharon I."/>
            <person name="Castelle C.J."/>
            <person name="Singh A."/>
            <person name="Wilkins M.J."/>
            <person name="Williams K.H."/>
            <person name="Banfield J.F."/>
        </authorList>
    </citation>
    <scope>NUCLEOTIDE SEQUENCE [LARGE SCALE GENOMIC DNA]</scope>
</reference>
<evidence type="ECO:0000313" key="9">
    <source>
        <dbReference type="Proteomes" id="UP000034711"/>
    </source>
</evidence>
<gene>
    <name evidence="8" type="ORF">UY77_C0002G0003</name>
</gene>
<comment type="caution">
    <text evidence="8">The sequence shown here is derived from an EMBL/GenBank/DDBJ whole genome shotgun (WGS) entry which is preliminary data.</text>
</comment>
<dbReference type="AlphaFoldDB" id="A0A0G1XQV2"/>
<dbReference type="SUPFAM" id="SSF52518">
    <property type="entry name" value="Thiamin diphosphate-binding fold (THDP-binding)"/>
    <property type="match status" value="1"/>
</dbReference>
<keyword evidence="5" id="KW-0175">Coiled coil</keyword>
<feature type="coiled-coil region" evidence="5">
    <location>
        <begin position="340"/>
        <end position="367"/>
    </location>
</feature>
<dbReference type="InterPro" id="IPR020826">
    <property type="entry name" value="Transketolase_BS"/>
</dbReference>
<dbReference type="PANTHER" id="PTHR43825">
    <property type="entry name" value="PYRUVATE DEHYDROGENASE E1 COMPONENT"/>
    <property type="match status" value="1"/>
</dbReference>
<dbReference type="InterPro" id="IPR005475">
    <property type="entry name" value="Transketolase-like_Pyr-bd"/>
</dbReference>
<dbReference type="InterPro" id="IPR051157">
    <property type="entry name" value="PDH/Transketolase"/>
</dbReference>
<dbReference type="Pfam" id="PF02779">
    <property type="entry name" value="Transket_pyr"/>
    <property type="match status" value="1"/>
</dbReference>
<dbReference type="Gene3D" id="3.40.50.920">
    <property type="match status" value="1"/>
</dbReference>
<accession>A0A0G1XQV2</accession>
<dbReference type="EMBL" id="LCRI01000002">
    <property type="protein sequence ID" value="KKW33255.1"/>
    <property type="molecule type" value="Genomic_DNA"/>
</dbReference>
<dbReference type="InterPro" id="IPR029061">
    <property type="entry name" value="THDP-binding"/>
</dbReference>
<dbReference type="PATRIC" id="fig|1618980.3.peg.44"/>